<keyword evidence="8 15" id="KW-0560">Oxidoreductase</keyword>
<dbReference type="OrthoDB" id="71672at2759"/>
<feature type="active site" description="Proton acceptor" evidence="11">
    <location>
        <position position="359"/>
    </location>
</feature>
<keyword evidence="4 15" id="KW-0816">Tricarboxylic acid cycle</keyword>
<keyword evidence="7 15" id="KW-0249">Electron transport</keyword>
<evidence type="ECO:0000256" key="14">
    <source>
        <dbReference type="PIRSR" id="PIRSR611281-4"/>
    </source>
</evidence>
<comment type="pathway">
    <text evidence="15">Carbohydrate metabolism; tricarboxylic acid cycle; fumarate from succinate (eukaryal route): step 1/1.</text>
</comment>
<dbReference type="GO" id="GO:0006121">
    <property type="term" value="P:mitochondrial electron transport, succinate to ubiquinone"/>
    <property type="evidence" value="ECO:0007669"/>
    <property type="project" value="TreeGrafter"/>
</dbReference>
<evidence type="ECO:0000256" key="4">
    <source>
        <dbReference type="ARBA" id="ARBA00022532"/>
    </source>
</evidence>
<dbReference type="Gene3D" id="4.10.80.40">
    <property type="entry name" value="succinate dehydrogenase protein domain"/>
    <property type="match status" value="1"/>
</dbReference>
<dbReference type="NCBIfam" id="TIGR01816">
    <property type="entry name" value="sdhA_forward"/>
    <property type="match status" value="1"/>
</dbReference>
<feature type="binding site" evidence="12">
    <location>
        <position position="471"/>
    </location>
    <ligand>
        <name>substrate</name>
    </ligand>
</feature>
<dbReference type="SUPFAM" id="SSF46977">
    <property type="entry name" value="Succinate dehydrogenase/fumarate reductase flavoprotein C-terminal domain"/>
    <property type="match status" value="1"/>
</dbReference>
<dbReference type="Proteomes" id="UP000218209">
    <property type="component" value="Unassembled WGS sequence"/>
</dbReference>
<keyword evidence="9 15" id="KW-0472">Membrane</keyword>
<dbReference type="GO" id="GO:0050660">
    <property type="term" value="F:flavin adenine dinucleotide binding"/>
    <property type="evidence" value="ECO:0007669"/>
    <property type="project" value="InterPro"/>
</dbReference>
<dbReference type="EC" id="1.3.5.1" evidence="15"/>
<feature type="binding site" evidence="13">
    <location>
        <begin position="476"/>
        <end position="477"/>
    </location>
    <ligand>
        <name>FAD</name>
        <dbReference type="ChEBI" id="CHEBI:57692"/>
    </ligand>
</feature>
<evidence type="ECO:0000256" key="10">
    <source>
        <dbReference type="ARBA" id="ARBA00049220"/>
    </source>
</evidence>
<comment type="similarity">
    <text evidence="2 15">Belongs to the FAD-dependent oxidoreductase 2 family. FRD/SDH subfamily.</text>
</comment>
<reference evidence="19 20" key="1">
    <citation type="submission" date="2017-03" db="EMBL/GenBank/DDBJ databases">
        <title>WGS assembly of Porphyra umbilicalis.</title>
        <authorList>
            <person name="Brawley S.H."/>
            <person name="Blouin N.A."/>
            <person name="Ficko-Blean E."/>
            <person name="Wheeler G.L."/>
            <person name="Lohr M."/>
            <person name="Goodson H.V."/>
            <person name="Jenkins J.W."/>
            <person name="Blaby-Haas C.E."/>
            <person name="Helliwell K.E."/>
            <person name="Chan C."/>
            <person name="Marriage T."/>
            <person name="Bhattacharya D."/>
            <person name="Klein A.S."/>
            <person name="Badis Y."/>
            <person name="Brodie J."/>
            <person name="Cao Y."/>
            <person name="Collen J."/>
            <person name="Dittami S.M."/>
            <person name="Gachon C.M."/>
            <person name="Green B.R."/>
            <person name="Karpowicz S."/>
            <person name="Kim J.W."/>
            <person name="Kudahl U."/>
            <person name="Lin S."/>
            <person name="Michel G."/>
            <person name="Mittag M."/>
            <person name="Olson B.J."/>
            <person name="Pangilinan J."/>
            <person name="Peng Y."/>
            <person name="Qiu H."/>
            <person name="Shu S."/>
            <person name="Singer J.T."/>
            <person name="Smith A.G."/>
            <person name="Sprecher B.N."/>
            <person name="Wagner V."/>
            <person name="Wang W."/>
            <person name="Wang Z.-Y."/>
            <person name="Yan J."/>
            <person name="Yarish C."/>
            <person name="Zoeuner-Riek S."/>
            <person name="Zhuang Y."/>
            <person name="Zou Y."/>
            <person name="Lindquist E.A."/>
            <person name="Grimwood J."/>
            <person name="Barry K."/>
            <person name="Rokhsar D.S."/>
            <person name="Schmutz J."/>
            <person name="Stiller J.W."/>
            <person name="Grossman A.R."/>
            <person name="Prochnik S.E."/>
        </authorList>
    </citation>
    <scope>NUCLEOTIDE SEQUENCE [LARGE SCALE GENOMIC DNA]</scope>
    <source>
        <strain evidence="19">4086291</strain>
    </source>
</reference>
<evidence type="ECO:0000256" key="7">
    <source>
        <dbReference type="ARBA" id="ARBA00022982"/>
    </source>
</evidence>
<feature type="binding site" evidence="13">
    <location>
        <position position="460"/>
    </location>
    <ligand>
        <name>FAD</name>
        <dbReference type="ChEBI" id="CHEBI:57692"/>
    </ligand>
</feature>
<feature type="binding site" evidence="12">
    <location>
        <position position="315"/>
    </location>
    <ligand>
        <name>substrate</name>
    </ligand>
</feature>
<dbReference type="FunFam" id="3.90.700.10:FF:000001">
    <property type="entry name" value="Mitochondrial succinate dehydrogenase flavoprotein subunit"/>
    <property type="match status" value="1"/>
</dbReference>
<dbReference type="SUPFAM" id="SSF56425">
    <property type="entry name" value="Succinate dehydrogenase/fumarate reductase flavoprotein, catalytic domain"/>
    <property type="match status" value="1"/>
</dbReference>
<evidence type="ECO:0000256" key="12">
    <source>
        <dbReference type="PIRSR" id="PIRSR611281-2"/>
    </source>
</evidence>
<name>A0A1X6NLE1_PORUM</name>
<evidence type="ECO:0000256" key="5">
    <source>
        <dbReference type="ARBA" id="ARBA00022630"/>
    </source>
</evidence>
<evidence type="ECO:0000259" key="18">
    <source>
        <dbReference type="Pfam" id="PF02910"/>
    </source>
</evidence>
<keyword evidence="3 15" id="KW-0813">Transport</keyword>
<dbReference type="InterPro" id="IPR030664">
    <property type="entry name" value="SdhA/FrdA/AprA"/>
</dbReference>
<evidence type="ECO:0000256" key="9">
    <source>
        <dbReference type="ARBA" id="ARBA00023136"/>
    </source>
</evidence>
<dbReference type="GO" id="GO:0005743">
    <property type="term" value="C:mitochondrial inner membrane"/>
    <property type="evidence" value="ECO:0007669"/>
    <property type="project" value="UniProtKB-SubCell"/>
</dbReference>
<protein>
    <recommendedName>
        <fullName evidence="15">Succinate dehydrogenase [ubiquinone] flavoprotein subunit, mitochondrial</fullName>
        <ecNumber evidence="15">1.3.5.1</ecNumber>
    </recommendedName>
</protein>
<dbReference type="SUPFAM" id="SSF51905">
    <property type="entry name" value="FAD/NAD(P)-binding domain"/>
    <property type="match status" value="1"/>
</dbReference>
<dbReference type="InterPro" id="IPR003953">
    <property type="entry name" value="FAD-dep_OxRdtase_2_FAD-bd"/>
</dbReference>
<dbReference type="Pfam" id="PF00890">
    <property type="entry name" value="FAD_binding_2"/>
    <property type="match status" value="1"/>
</dbReference>
<evidence type="ECO:0000313" key="19">
    <source>
        <dbReference type="EMBL" id="OSX69418.1"/>
    </source>
</evidence>
<evidence type="ECO:0000256" key="15">
    <source>
        <dbReference type="RuleBase" id="RU362051"/>
    </source>
</evidence>
<accession>A0A1X6NLE1</accession>
<dbReference type="PANTHER" id="PTHR11632">
    <property type="entry name" value="SUCCINATE DEHYDROGENASE 2 FLAVOPROTEIN SUBUNIT"/>
    <property type="match status" value="1"/>
</dbReference>
<dbReference type="GO" id="GO:0006099">
    <property type="term" value="P:tricarboxylic acid cycle"/>
    <property type="evidence" value="ECO:0007669"/>
    <property type="project" value="UniProtKB-UniPathway"/>
</dbReference>
<dbReference type="InterPro" id="IPR037099">
    <property type="entry name" value="Fum_R/Succ_DH_flav-like_C_sf"/>
</dbReference>
<dbReference type="InterPro" id="IPR011281">
    <property type="entry name" value="Succ_DH_flav_su_fwd"/>
</dbReference>
<feature type="binding site" evidence="12">
    <location>
        <position position="327"/>
    </location>
    <ligand>
        <name>substrate</name>
    </ligand>
</feature>
<evidence type="ECO:0000256" key="13">
    <source>
        <dbReference type="PIRSR" id="PIRSR611281-3"/>
    </source>
</evidence>
<keyword evidence="6 13" id="KW-0274">FAD</keyword>
<feature type="binding site" evidence="12">
    <location>
        <position position="426"/>
    </location>
    <ligand>
        <name>substrate</name>
    </ligand>
</feature>
<evidence type="ECO:0000256" key="11">
    <source>
        <dbReference type="PIRSR" id="PIRSR000171-1"/>
    </source>
</evidence>
<evidence type="ECO:0000256" key="6">
    <source>
        <dbReference type="ARBA" id="ARBA00022827"/>
    </source>
</evidence>
<dbReference type="InterPro" id="IPR036188">
    <property type="entry name" value="FAD/NAD-bd_sf"/>
</dbReference>
<comment type="function">
    <text evidence="15">Flavoprotein (FP) subunit of succinate dehydrogenase (SDH) that is involved in complex II of the mitochondrial electron transport chain and is responsible for transferring electrons from succinate to ubiquinone (coenzyme Q).</text>
</comment>
<gene>
    <name evidence="19" type="ORF">BU14_1533s0001</name>
</gene>
<dbReference type="InterPro" id="IPR003952">
    <property type="entry name" value="FRD_SDH_FAD_BS"/>
</dbReference>
<dbReference type="PROSITE" id="PS00504">
    <property type="entry name" value="FRD_SDH_FAD_BINDING"/>
    <property type="match status" value="1"/>
</dbReference>
<evidence type="ECO:0000256" key="2">
    <source>
        <dbReference type="ARBA" id="ARBA00008040"/>
    </source>
</evidence>
<evidence type="ECO:0000256" key="8">
    <source>
        <dbReference type="ARBA" id="ARBA00023002"/>
    </source>
</evidence>
<evidence type="ECO:0000256" key="16">
    <source>
        <dbReference type="SAM" id="MobiDB-lite"/>
    </source>
</evidence>
<dbReference type="PIRSF" id="PIRSF000171">
    <property type="entry name" value="SDHA_APRA_LASPO"/>
    <property type="match status" value="1"/>
</dbReference>
<dbReference type="InterPro" id="IPR015939">
    <property type="entry name" value="Fum_Rdtase/Succ_DH_flav-like_C"/>
</dbReference>
<keyword evidence="15" id="KW-0809">Transit peptide</keyword>
<proteinExistence type="inferred from homology"/>
<comment type="subcellular location">
    <subcellularLocation>
        <location evidence="1">Membrane</location>
        <topology evidence="1">Peripheral membrane protein</topology>
    </subcellularLocation>
    <subcellularLocation>
        <location evidence="15">Mitochondrion inner membrane</location>
        <topology evidence="15">Peripheral membrane protein</topology>
        <orientation evidence="15">Matrix side</orientation>
    </subcellularLocation>
</comment>
<keyword evidence="20" id="KW-1185">Reference proteome</keyword>
<dbReference type="FunFam" id="4.10.80.40:FF:000002">
    <property type="entry name" value="Succinate dehydrogenase [ubiquinone] flavoprotein subunit, mitochondrial"/>
    <property type="match status" value="1"/>
</dbReference>
<dbReference type="FunFam" id="1.20.58.100:FF:000001">
    <property type="entry name" value="Succinate dehydrogenase flavoprotein subunit (SdhA)"/>
    <property type="match status" value="1"/>
</dbReference>
<dbReference type="PANTHER" id="PTHR11632:SF51">
    <property type="entry name" value="SUCCINATE DEHYDROGENASE [UBIQUINONE] FLAVOPROTEIN SUBUNIT, MITOCHONDRIAL"/>
    <property type="match status" value="1"/>
</dbReference>
<comment type="catalytic activity">
    <reaction evidence="10 15">
        <text>a quinone + succinate = fumarate + a quinol</text>
        <dbReference type="Rhea" id="RHEA:40523"/>
        <dbReference type="ChEBI" id="CHEBI:24646"/>
        <dbReference type="ChEBI" id="CHEBI:29806"/>
        <dbReference type="ChEBI" id="CHEBI:30031"/>
        <dbReference type="ChEBI" id="CHEBI:132124"/>
        <dbReference type="EC" id="1.3.5.1"/>
    </reaction>
</comment>
<dbReference type="Pfam" id="PF02910">
    <property type="entry name" value="Succ_DH_flav_C"/>
    <property type="match status" value="1"/>
</dbReference>
<comment type="cofactor">
    <cofactor evidence="13">
        <name>FAD</name>
        <dbReference type="ChEBI" id="CHEBI:57692"/>
    </cofactor>
    <text evidence="13">Flavinylated by SdhE, about 5% flavinylation occurs in the absence of SdhE.</text>
</comment>
<dbReference type="Gene3D" id="3.50.50.60">
    <property type="entry name" value="FAD/NAD(P)-binding domain"/>
    <property type="match status" value="1"/>
</dbReference>
<dbReference type="GO" id="GO:0008177">
    <property type="term" value="F:succinate dehydrogenase (quinone) activity"/>
    <property type="evidence" value="ECO:0007669"/>
    <property type="project" value="UniProtKB-EC"/>
</dbReference>
<feature type="binding site" evidence="13">
    <location>
        <position position="294"/>
    </location>
    <ligand>
        <name>FAD</name>
        <dbReference type="ChEBI" id="CHEBI:57692"/>
    </ligand>
</feature>
<feature type="binding site" evidence="13">
    <location>
        <begin position="86"/>
        <end position="91"/>
    </location>
    <ligand>
        <name>FAD</name>
        <dbReference type="ChEBI" id="CHEBI:57692"/>
    </ligand>
</feature>
<sequence>MSLLAAARSGVAAASSAVARAAAAATPAGGGAVGAVGRRGLHATPAPRAVVGAAAQAAREDATTTTAQSPHAYPIIDHEYDAIVVGAGGAGLRAMIGLCESGLKAACITKLFPTRSHTVAAQGGINASLGNMHEDKYQWHMYDTVKGSDYLGDQDAIQYMTKVAPEAVIELEHYGLPFSRTESGHIYQRAFGGQSREFGDGGQAYRCAAAADRTGHAMLHTLYGQALKHDATFFVEYFALDLLMDDDGRCRGVLALCMEDGTLHRFRSHETILATGGYGRCYFSATSAHTCTGDGNAMVARAGLPLQDLEFVQFHPTGIYGAGCLITEGSRGEGGFLKNSIGERFMERYAPSAKDLASRDVVSRAMTMEIQEGRGVGPDKDHILLHLDHLPPELLNKRLPGISETAKIFAGVDVTKEPIPVLPTVHYNMGGIPTNWRGEVLSPTKEDPNAVVPGLLAAGEAACASVHGANRLGANSLLDIVVFGRACAHRVAERLKPNTPHEPLGNAPQTTGEASVESLDDVRWADGGTRTSVLRLEMQKAMQNHAAVFRTQKTLAAGCDKLDAVYAKYGDLKISDREMVWNTDLIEALELRNLLQNAVVTMHSAEARKESRGAHAREDFTERDDVAWRKHTLGWVAPHDEPAAHPRGFVKIDYRPVINETLYPEEQKPFPPKARVY</sequence>
<evidence type="ECO:0000313" key="20">
    <source>
        <dbReference type="Proteomes" id="UP000218209"/>
    </source>
</evidence>
<dbReference type="InterPro" id="IPR027477">
    <property type="entry name" value="Succ_DH/fumarate_Rdtase_cat_sf"/>
</dbReference>
<organism evidence="19 20">
    <name type="scientific">Porphyra umbilicalis</name>
    <name type="common">Purple laver</name>
    <name type="synonym">Red alga</name>
    <dbReference type="NCBI Taxonomy" id="2786"/>
    <lineage>
        <taxon>Eukaryota</taxon>
        <taxon>Rhodophyta</taxon>
        <taxon>Bangiophyceae</taxon>
        <taxon>Bangiales</taxon>
        <taxon>Bangiaceae</taxon>
        <taxon>Porphyra</taxon>
    </lineage>
</organism>
<dbReference type="Gene3D" id="3.90.700.10">
    <property type="entry name" value="Succinate dehydrogenase/fumarate reductase flavoprotein, catalytic domain"/>
    <property type="match status" value="1"/>
</dbReference>
<evidence type="ECO:0000259" key="17">
    <source>
        <dbReference type="Pfam" id="PF00890"/>
    </source>
</evidence>
<feature type="binding site" evidence="13">
    <location>
        <begin position="109"/>
        <end position="124"/>
    </location>
    <ligand>
        <name>FAD</name>
        <dbReference type="ChEBI" id="CHEBI:57692"/>
    </ligand>
</feature>
<feature type="domain" description="FAD-dependent oxidoreductase 2 FAD-binding" evidence="17">
    <location>
        <begin position="81"/>
        <end position="477"/>
    </location>
</feature>
<dbReference type="UniPathway" id="UPA00223">
    <property type="reaction ID" value="UER01006"/>
</dbReference>
<dbReference type="EMBL" id="KV919564">
    <property type="protein sequence ID" value="OSX69418.1"/>
    <property type="molecule type" value="Genomic_DNA"/>
</dbReference>
<feature type="region of interest" description="Disordered" evidence="16">
    <location>
        <begin position="494"/>
        <end position="517"/>
    </location>
</feature>
<dbReference type="GO" id="GO:0009055">
    <property type="term" value="F:electron transfer activity"/>
    <property type="evidence" value="ECO:0007669"/>
    <property type="project" value="TreeGrafter"/>
</dbReference>
<dbReference type="Gene3D" id="1.20.58.100">
    <property type="entry name" value="Fumarate reductase/succinate dehydrogenase flavoprotein-like, C-terminal domain"/>
    <property type="match status" value="1"/>
</dbReference>
<feature type="modified residue" description="Tele-8alpha-FAD histidine" evidence="14">
    <location>
        <position position="117"/>
    </location>
</feature>
<dbReference type="InterPro" id="IPR014006">
    <property type="entry name" value="Succ_Dhase_FrdA_Gneg"/>
</dbReference>
<keyword evidence="5 13" id="KW-0285">Flavoprotein</keyword>
<dbReference type="FunFam" id="3.50.50.60:FF:000026">
    <property type="entry name" value="Succinate dehydrogenase flavoprotein subunit"/>
    <property type="match status" value="1"/>
</dbReference>
<evidence type="ECO:0000256" key="3">
    <source>
        <dbReference type="ARBA" id="ARBA00022448"/>
    </source>
</evidence>
<dbReference type="NCBIfam" id="TIGR01812">
    <property type="entry name" value="sdhA_frdA_Gneg"/>
    <property type="match status" value="1"/>
</dbReference>
<dbReference type="AlphaFoldDB" id="A0A1X6NLE1"/>
<evidence type="ECO:0000256" key="1">
    <source>
        <dbReference type="ARBA" id="ARBA00004170"/>
    </source>
</evidence>
<feature type="domain" description="Fumarate reductase/succinate dehydrogenase flavoprotein-like C-terminal" evidence="18">
    <location>
        <begin position="535"/>
        <end position="677"/>
    </location>
</feature>